<keyword evidence="5" id="KW-1185">Reference proteome</keyword>
<keyword evidence="2" id="KW-0812">Transmembrane</keyword>
<evidence type="ECO:0000256" key="2">
    <source>
        <dbReference type="SAM" id="Phobius"/>
    </source>
</evidence>
<feature type="transmembrane region" description="Helical" evidence="2">
    <location>
        <begin position="285"/>
        <end position="303"/>
    </location>
</feature>
<feature type="region of interest" description="Disordered" evidence="1">
    <location>
        <begin position="595"/>
        <end position="620"/>
    </location>
</feature>
<dbReference type="KEGG" id="bcom:BAUCODRAFT_152304"/>
<evidence type="ECO:0000256" key="1">
    <source>
        <dbReference type="SAM" id="MobiDB-lite"/>
    </source>
</evidence>
<feature type="compositionally biased region" description="Basic and acidic residues" evidence="1">
    <location>
        <begin position="601"/>
        <end position="610"/>
    </location>
</feature>
<dbReference type="InterPro" id="IPR052971">
    <property type="entry name" value="TRP_calcium_channel"/>
</dbReference>
<dbReference type="Proteomes" id="UP000011761">
    <property type="component" value="Unassembled WGS sequence"/>
</dbReference>
<organism evidence="4 5">
    <name type="scientific">Baudoinia panamericana (strain UAMH 10762)</name>
    <name type="common">Angels' share fungus</name>
    <name type="synonym">Baudoinia compniacensis (strain UAMH 10762)</name>
    <dbReference type="NCBI Taxonomy" id="717646"/>
    <lineage>
        <taxon>Eukaryota</taxon>
        <taxon>Fungi</taxon>
        <taxon>Dikarya</taxon>
        <taxon>Ascomycota</taxon>
        <taxon>Pezizomycotina</taxon>
        <taxon>Dothideomycetes</taxon>
        <taxon>Dothideomycetidae</taxon>
        <taxon>Mycosphaerellales</taxon>
        <taxon>Teratosphaeriaceae</taxon>
        <taxon>Baudoinia</taxon>
    </lineage>
</organism>
<dbReference type="AlphaFoldDB" id="M2M5P2"/>
<evidence type="ECO:0000313" key="4">
    <source>
        <dbReference type="EMBL" id="EMC91951.1"/>
    </source>
</evidence>
<dbReference type="OMA" id="GYACEFV"/>
<dbReference type="InterPro" id="IPR056336">
    <property type="entry name" value="YVC1_C"/>
</dbReference>
<keyword evidence="2" id="KW-0472">Membrane</keyword>
<keyword evidence="2" id="KW-1133">Transmembrane helix</keyword>
<dbReference type="RefSeq" id="XP_007681301.1">
    <property type="nucleotide sequence ID" value="XM_007683111.1"/>
</dbReference>
<feature type="transmembrane region" description="Helical" evidence="2">
    <location>
        <begin position="251"/>
        <end position="273"/>
    </location>
</feature>
<dbReference type="EMBL" id="KB445563">
    <property type="protein sequence ID" value="EMC91951.1"/>
    <property type="molecule type" value="Genomic_DNA"/>
</dbReference>
<dbReference type="STRING" id="717646.M2M5P2"/>
<evidence type="ECO:0000313" key="5">
    <source>
        <dbReference type="Proteomes" id="UP000011761"/>
    </source>
</evidence>
<dbReference type="eggNOG" id="ENOG502R4J4">
    <property type="taxonomic scope" value="Eukaryota"/>
</dbReference>
<dbReference type="Pfam" id="PF23317">
    <property type="entry name" value="YVC1_C"/>
    <property type="match status" value="1"/>
</dbReference>
<feature type="domain" description="Calcium channel YVC1-like C-terminal transmembrane" evidence="3">
    <location>
        <begin position="261"/>
        <end position="551"/>
    </location>
</feature>
<dbReference type="PANTHER" id="PTHR35859:SF5">
    <property type="entry name" value="ION TRANSPORT DOMAIN-CONTAINING PROTEIN"/>
    <property type="match status" value="1"/>
</dbReference>
<dbReference type="HOGENOM" id="CLU_014699_0_0_1"/>
<name>M2M5P2_BAUPA</name>
<feature type="compositionally biased region" description="Polar residues" evidence="1">
    <location>
        <begin position="611"/>
        <end position="620"/>
    </location>
</feature>
<dbReference type="PANTHER" id="PTHR35859">
    <property type="entry name" value="NONSELECTIVE CATION CHANNEL PROTEIN"/>
    <property type="match status" value="1"/>
</dbReference>
<accession>M2M5P2</accession>
<evidence type="ECO:0000259" key="3">
    <source>
        <dbReference type="Pfam" id="PF23317"/>
    </source>
</evidence>
<feature type="transmembrane region" description="Helical" evidence="2">
    <location>
        <begin position="315"/>
        <end position="336"/>
    </location>
</feature>
<feature type="transmembrane region" description="Helical" evidence="2">
    <location>
        <begin position="449"/>
        <end position="468"/>
    </location>
</feature>
<protein>
    <recommendedName>
        <fullName evidence="3">Calcium channel YVC1-like C-terminal transmembrane domain-containing protein</fullName>
    </recommendedName>
</protein>
<dbReference type="GeneID" id="19109213"/>
<feature type="transmembrane region" description="Helical" evidence="2">
    <location>
        <begin position="390"/>
        <end position="409"/>
    </location>
</feature>
<gene>
    <name evidence="4" type="ORF">BAUCODRAFT_152304</name>
</gene>
<proteinExistence type="predicted"/>
<dbReference type="OrthoDB" id="310870at2759"/>
<sequence>MRLDGSPDLPRIDGRESFDDLVRKLSVYFVQNVDAPHSWEDLRNVVYARMLKPLVTYLANETEHPAVVSALLALKSHFANCEANDDRGISQTRGLACELAAWRYVTHLTESEAIDVLCHELPIAARRETTESPCHDLNNAAEEGTLIETAPLLDGAIHEADQSFADEGPETSTPSDSMSFATTFAGLNALEIAAVADAKKFMSQRAIQRVIDGIWKGDIVFWETLGQHSTKQAKFYNKTRSDPFCRLRVPLYLKAFEVLFFAAFLVFYYIVLLQKTTHTVSAAEVMLYVWLTAFAYNELAEFWDAGSTFYAVDFWSLWDVGIIATGIAFLVVRVLGLSRNDHQLTDTAFDILSVEALFLVPRICSLLSLHPYFGTLLPCLKEMTKDFIKFLGLVAILYVGFDTCFAFLARGTYSPLKMNWILIKVFFGSSYLGFDVADQISPILGPPLMFIFVCLTNILLITSLISLLSNTLTKVVEHAREEYLSVYAVYVLEASTSNRLVYFIPPLNLLALLLRPLRLVVSAERLRSARIVLLKATHWPFVALIMIWEKGQRLYWQRDAKHFPSAHALAKGPTAAGAPSRPLYRHSYRRALLPRGLPGPREVEQPKESDTSPGAQGTVSVETVEELKKAILKLTSQVENLSSMMRQQNGAKDGRE</sequence>
<reference evidence="4 5" key="1">
    <citation type="journal article" date="2012" name="PLoS Pathog.">
        <title>Diverse lifestyles and strategies of plant pathogenesis encoded in the genomes of eighteen Dothideomycetes fungi.</title>
        <authorList>
            <person name="Ohm R.A."/>
            <person name="Feau N."/>
            <person name="Henrissat B."/>
            <person name="Schoch C.L."/>
            <person name="Horwitz B.A."/>
            <person name="Barry K.W."/>
            <person name="Condon B.J."/>
            <person name="Copeland A.C."/>
            <person name="Dhillon B."/>
            <person name="Glaser F."/>
            <person name="Hesse C.N."/>
            <person name="Kosti I."/>
            <person name="LaButti K."/>
            <person name="Lindquist E.A."/>
            <person name="Lucas S."/>
            <person name="Salamov A.A."/>
            <person name="Bradshaw R.E."/>
            <person name="Ciuffetti L."/>
            <person name="Hamelin R.C."/>
            <person name="Kema G.H.J."/>
            <person name="Lawrence C."/>
            <person name="Scott J.A."/>
            <person name="Spatafora J.W."/>
            <person name="Turgeon B.G."/>
            <person name="de Wit P.J.G.M."/>
            <person name="Zhong S."/>
            <person name="Goodwin S.B."/>
            <person name="Grigoriev I.V."/>
        </authorList>
    </citation>
    <scope>NUCLEOTIDE SEQUENCE [LARGE SCALE GENOMIC DNA]</scope>
    <source>
        <strain evidence="4 5">UAMH 10762</strain>
    </source>
</reference>